<dbReference type="EMBL" id="JASPKY010000006">
    <property type="protein sequence ID" value="KAK9754556.1"/>
    <property type="molecule type" value="Genomic_DNA"/>
</dbReference>
<keyword evidence="3" id="KW-1185">Reference proteome</keyword>
<evidence type="ECO:0000313" key="2">
    <source>
        <dbReference type="EMBL" id="KAK9754556.1"/>
    </source>
</evidence>
<protein>
    <submittedName>
        <fullName evidence="1">Uncharacterized protein</fullName>
    </submittedName>
</protein>
<sequence length="100" mass="11690">MGNKQEKESIIMTIEENFGSLNGIKKSKISLIPLEVLQTKVTAASLHEAWYAIPKNKRMHLREYLPCFRHYNKPFHEDHIDGPLPARRNCPMCKHDELVY</sequence>
<evidence type="ECO:0000313" key="3">
    <source>
        <dbReference type="Proteomes" id="UP001458880"/>
    </source>
</evidence>
<reference evidence="1" key="1">
    <citation type="submission" date="2023-05" db="EMBL/GenBank/DDBJ databases">
        <authorList>
            <person name="Nardi F."/>
            <person name="Carapelli A."/>
            <person name="Cucini C."/>
        </authorList>
    </citation>
    <scope>NUCLEOTIDE SEQUENCE</scope>
    <source>
        <strain evidence="1">DMR45628</strain>
        <tissue evidence="1">Testes</tissue>
    </source>
</reference>
<dbReference type="Proteomes" id="UP001458880">
    <property type="component" value="Unassembled WGS sequence"/>
</dbReference>
<comment type="caution">
    <text evidence="1">The sequence shown here is derived from an EMBL/GenBank/DDBJ whole genome shotgun (WGS) entry which is preliminary data.</text>
</comment>
<reference evidence="1 3" key="2">
    <citation type="journal article" date="2024" name="BMC Genomics">
        <title>De novo assembly and annotation of Popillia japonica's genome with initial clues to its potential as an invasive pest.</title>
        <authorList>
            <person name="Cucini C."/>
            <person name="Boschi S."/>
            <person name="Funari R."/>
            <person name="Cardaioli E."/>
            <person name="Iannotti N."/>
            <person name="Marturano G."/>
            <person name="Paoli F."/>
            <person name="Bruttini M."/>
            <person name="Carapelli A."/>
            <person name="Frati F."/>
            <person name="Nardi F."/>
        </authorList>
    </citation>
    <scope>NUCLEOTIDE SEQUENCE [LARGE SCALE GENOMIC DNA]</scope>
    <source>
        <strain evidence="1">DMR45628</strain>
    </source>
</reference>
<gene>
    <name evidence="2" type="ORF">QE152_g1127</name>
    <name evidence="1" type="ORF">QE152_g1128</name>
</gene>
<accession>A0AAW1N9E4</accession>
<organism evidence="1 3">
    <name type="scientific">Popillia japonica</name>
    <name type="common">Japanese beetle</name>
    <dbReference type="NCBI Taxonomy" id="7064"/>
    <lineage>
        <taxon>Eukaryota</taxon>
        <taxon>Metazoa</taxon>
        <taxon>Ecdysozoa</taxon>
        <taxon>Arthropoda</taxon>
        <taxon>Hexapoda</taxon>
        <taxon>Insecta</taxon>
        <taxon>Pterygota</taxon>
        <taxon>Neoptera</taxon>
        <taxon>Endopterygota</taxon>
        <taxon>Coleoptera</taxon>
        <taxon>Polyphaga</taxon>
        <taxon>Scarabaeiformia</taxon>
        <taxon>Scarabaeidae</taxon>
        <taxon>Rutelinae</taxon>
        <taxon>Popillia</taxon>
    </lineage>
</organism>
<proteinExistence type="predicted"/>
<dbReference type="EMBL" id="JASPKY010000006">
    <property type="protein sequence ID" value="KAK9754549.1"/>
    <property type="molecule type" value="Genomic_DNA"/>
</dbReference>
<dbReference type="AlphaFoldDB" id="A0AAW1N9E4"/>
<name>A0AAW1N9E4_POPJA</name>
<evidence type="ECO:0000313" key="1">
    <source>
        <dbReference type="EMBL" id="KAK9754549.1"/>
    </source>
</evidence>